<dbReference type="Gene3D" id="3.40.50.720">
    <property type="entry name" value="NAD(P)-binding Rossmann-like Domain"/>
    <property type="match status" value="2"/>
</dbReference>
<dbReference type="CDD" id="cd12159">
    <property type="entry name" value="2-Hacid_dh_2"/>
    <property type="match status" value="1"/>
</dbReference>
<evidence type="ECO:0000259" key="3">
    <source>
        <dbReference type="Pfam" id="PF02826"/>
    </source>
</evidence>
<sequence>MTRHTPSLNIYTARFPLPRTRAALEAAGAVIVDDLSEADAFICHGVAPSDFPELPERVKWVQLCQAGIEGYIGEGVVTAGPGGDRRWSNASGIYGRQVAESAVALLLSVTHMHKKITRAASWSVWRDVDEGTRWLHGATVAVVGAGGIGRHLIDMLAPFGAEVIVVNRTGTPVEGASRSVPVEDLKDAVAAADHTVVAVPLTADTEGMFDADVFAAFRPGATVVNVARGPVVVTDDLVAALESGHLGGAGLDVTDPEPLPDGHPLWDMDNVTVTTHSANTRASMDAQLAGPVVDNYLAFLDGRRMPTELDPGKGY</sequence>
<dbReference type="InterPro" id="IPR006140">
    <property type="entry name" value="D-isomer_DH_NAD-bd"/>
</dbReference>
<dbReference type="EMBL" id="JALIEA010000012">
    <property type="protein sequence ID" value="MCJ7858487.1"/>
    <property type="molecule type" value="Genomic_DNA"/>
</dbReference>
<dbReference type="Proteomes" id="UP001139207">
    <property type="component" value="Unassembled WGS sequence"/>
</dbReference>
<gene>
    <name evidence="4" type="ORF">MUN33_07120</name>
</gene>
<dbReference type="InterPro" id="IPR036291">
    <property type="entry name" value="NAD(P)-bd_dom_sf"/>
</dbReference>
<dbReference type="RefSeq" id="WP_244804209.1">
    <property type="nucleotide sequence ID" value="NZ_JALIEA010000012.1"/>
</dbReference>
<comment type="caution">
    <text evidence="4">The sequence shown here is derived from an EMBL/GenBank/DDBJ whole genome shotgun (WGS) entry which is preliminary data.</text>
</comment>
<evidence type="ECO:0000256" key="1">
    <source>
        <dbReference type="ARBA" id="ARBA00023002"/>
    </source>
</evidence>
<accession>A0A9X1WJ26</accession>
<protein>
    <submittedName>
        <fullName evidence="4">D-isomer specific 2-hydroxyacid dehydrogenase family protein</fullName>
    </submittedName>
</protein>
<name>A0A9X1WJ26_9CORY</name>
<reference evidence="4" key="1">
    <citation type="submission" date="2022-04" db="EMBL/GenBank/DDBJ databases">
        <title>Corynebacterium kalidii LD5P10.</title>
        <authorList>
            <person name="Sun J.Q."/>
        </authorList>
    </citation>
    <scope>NUCLEOTIDE SEQUENCE</scope>
    <source>
        <strain evidence="4">LD5P10</strain>
    </source>
</reference>
<evidence type="ECO:0000313" key="4">
    <source>
        <dbReference type="EMBL" id="MCJ7858487.1"/>
    </source>
</evidence>
<dbReference type="PANTHER" id="PTHR43333">
    <property type="entry name" value="2-HACID_DH_C DOMAIN-CONTAINING PROTEIN"/>
    <property type="match status" value="1"/>
</dbReference>
<evidence type="ECO:0000313" key="5">
    <source>
        <dbReference type="Proteomes" id="UP001139207"/>
    </source>
</evidence>
<dbReference type="AlphaFoldDB" id="A0A9X1WJ26"/>
<dbReference type="PANTHER" id="PTHR43333:SF1">
    <property type="entry name" value="D-ISOMER SPECIFIC 2-HYDROXYACID DEHYDROGENASE NAD-BINDING DOMAIN-CONTAINING PROTEIN"/>
    <property type="match status" value="1"/>
</dbReference>
<feature type="domain" description="D-isomer specific 2-hydroxyacid dehydrogenase NAD-binding" evidence="3">
    <location>
        <begin position="105"/>
        <end position="278"/>
    </location>
</feature>
<keyword evidence="1" id="KW-0560">Oxidoreductase</keyword>
<keyword evidence="5" id="KW-1185">Reference proteome</keyword>
<keyword evidence="2" id="KW-0520">NAD</keyword>
<proteinExistence type="predicted"/>
<dbReference type="GO" id="GO:0051287">
    <property type="term" value="F:NAD binding"/>
    <property type="evidence" value="ECO:0007669"/>
    <property type="project" value="InterPro"/>
</dbReference>
<evidence type="ECO:0000256" key="2">
    <source>
        <dbReference type="ARBA" id="ARBA00023027"/>
    </source>
</evidence>
<dbReference type="Pfam" id="PF02826">
    <property type="entry name" value="2-Hacid_dh_C"/>
    <property type="match status" value="1"/>
</dbReference>
<dbReference type="SUPFAM" id="SSF51735">
    <property type="entry name" value="NAD(P)-binding Rossmann-fold domains"/>
    <property type="match status" value="1"/>
</dbReference>
<dbReference type="GO" id="GO:0016491">
    <property type="term" value="F:oxidoreductase activity"/>
    <property type="evidence" value="ECO:0007669"/>
    <property type="project" value="UniProtKB-KW"/>
</dbReference>
<organism evidence="4 5">
    <name type="scientific">Corynebacterium kalidii</name>
    <dbReference type="NCBI Taxonomy" id="2931982"/>
    <lineage>
        <taxon>Bacteria</taxon>
        <taxon>Bacillati</taxon>
        <taxon>Actinomycetota</taxon>
        <taxon>Actinomycetes</taxon>
        <taxon>Mycobacteriales</taxon>
        <taxon>Corynebacteriaceae</taxon>
        <taxon>Corynebacterium</taxon>
    </lineage>
</organism>